<evidence type="ECO:0000256" key="1">
    <source>
        <dbReference type="SAM" id="MobiDB-lite"/>
    </source>
</evidence>
<proteinExistence type="predicted"/>
<name>A0ABS5RGZ8_9MYCO</name>
<feature type="compositionally biased region" description="Pro residues" evidence="1">
    <location>
        <begin position="350"/>
        <end position="363"/>
    </location>
</feature>
<organism evidence="3 4">
    <name type="scientific">Mycolicibacter acidiphilus</name>
    <dbReference type="NCBI Taxonomy" id="2835306"/>
    <lineage>
        <taxon>Bacteria</taxon>
        <taxon>Bacillati</taxon>
        <taxon>Actinomycetota</taxon>
        <taxon>Actinomycetes</taxon>
        <taxon>Mycobacteriales</taxon>
        <taxon>Mycobacteriaceae</taxon>
        <taxon>Mycolicibacter</taxon>
    </lineage>
</organism>
<keyword evidence="4" id="KW-1185">Reference proteome</keyword>
<dbReference type="Proteomes" id="UP001519535">
    <property type="component" value="Unassembled WGS sequence"/>
</dbReference>
<evidence type="ECO:0000259" key="2">
    <source>
        <dbReference type="Pfam" id="PF23717"/>
    </source>
</evidence>
<accession>A0ABS5RGZ8</accession>
<evidence type="ECO:0000313" key="3">
    <source>
        <dbReference type="EMBL" id="MBS9532731.1"/>
    </source>
</evidence>
<gene>
    <name evidence="3" type="ORF">KIH27_03915</name>
</gene>
<dbReference type="InterPro" id="IPR055583">
    <property type="entry name" value="DUF7159"/>
</dbReference>
<protein>
    <recommendedName>
        <fullName evidence="2">DUF7159 domain-containing protein</fullName>
    </recommendedName>
</protein>
<dbReference type="EMBL" id="JAHCLR010000004">
    <property type="protein sequence ID" value="MBS9532731.1"/>
    <property type="molecule type" value="Genomic_DNA"/>
</dbReference>
<feature type="domain" description="DUF7159" evidence="2">
    <location>
        <begin position="2"/>
        <end position="224"/>
    </location>
</feature>
<dbReference type="Pfam" id="PF23717">
    <property type="entry name" value="DUF7159"/>
    <property type="match status" value="1"/>
</dbReference>
<comment type="caution">
    <text evidence="3">The sequence shown here is derived from an EMBL/GenBank/DDBJ whole genome shotgun (WGS) entry which is preliminary data.</text>
</comment>
<evidence type="ECO:0000313" key="4">
    <source>
        <dbReference type="Proteomes" id="UP001519535"/>
    </source>
</evidence>
<reference evidence="3 4" key="1">
    <citation type="submission" date="2021-05" db="EMBL/GenBank/DDBJ databases">
        <title>Mycobacterium acidophilum sp. nov., an extremely acid-tolerant member of the genus Mycobacterium.</title>
        <authorList>
            <person name="Xia J."/>
        </authorList>
    </citation>
    <scope>NUCLEOTIDE SEQUENCE [LARGE SCALE GENOMIC DNA]</scope>
    <source>
        <strain evidence="3 4">M1</strain>
    </source>
</reference>
<feature type="compositionally biased region" description="Pro residues" evidence="1">
    <location>
        <begin position="298"/>
        <end position="328"/>
    </location>
</feature>
<sequence>MDTVLGLSLTSTTIGWALVDGRADAAVSGDEFAVSGSGGASDALSVSAVTTAAIGVVARVQMMLAARGERLHGIGVTWSSGAAAAAALLLESLADGAVENVAPVRFSQAVESLAETVDPVAGATGAAVCVLESASATLVVFGSDNEVTIAEAAIGGLGDVSSWLAGLLGRGGPRPEVLVLAGSDRRGLDKLGRRLESQFSIPVFVQAGAQSALARGAALALAPHAASFGVPWGAPPPLDASPASSMSLSYAGALMMLTGGAATFVVSLSAALSMQLGPTKVEPQPAHVSVVRMASPAAPAPVKAPPPADAPPPPADAPPPAEAPPPVEAAPAADLPDSPTEAGTLWEPPVQNPQPVIGPPPGGKPSLLDRVKQHVPRLPGH</sequence>
<feature type="region of interest" description="Disordered" evidence="1">
    <location>
        <begin position="298"/>
        <end position="381"/>
    </location>
</feature>